<name>A0A8H3IQ63_9LECA</name>
<dbReference type="Proteomes" id="UP000664534">
    <property type="component" value="Unassembled WGS sequence"/>
</dbReference>
<dbReference type="SUPFAM" id="SSF53474">
    <property type="entry name" value="alpha/beta-Hydrolases"/>
    <property type="match status" value="1"/>
</dbReference>
<dbReference type="EMBL" id="CAJPDT010000029">
    <property type="protein sequence ID" value="CAF9921909.1"/>
    <property type="molecule type" value="Genomic_DNA"/>
</dbReference>
<dbReference type="Pfam" id="PF00561">
    <property type="entry name" value="Abhydrolase_1"/>
    <property type="match status" value="1"/>
</dbReference>
<dbReference type="Gene3D" id="3.40.50.1820">
    <property type="entry name" value="alpha/beta hydrolase"/>
    <property type="match status" value="1"/>
</dbReference>
<dbReference type="InterPro" id="IPR029058">
    <property type="entry name" value="AB_hydrolase_fold"/>
</dbReference>
<dbReference type="PRINTS" id="PR00111">
    <property type="entry name" value="ABHYDROLASE"/>
</dbReference>
<dbReference type="PRINTS" id="PR00412">
    <property type="entry name" value="EPOXHYDRLASE"/>
</dbReference>
<comment type="similarity">
    <text evidence="2">Belongs to the AB hydrolase superfamily. Epoxide hydrolase family.</text>
</comment>
<organism evidence="4 5">
    <name type="scientific">Imshaugia aleurites</name>
    <dbReference type="NCBI Taxonomy" id="172621"/>
    <lineage>
        <taxon>Eukaryota</taxon>
        <taxon>Fungi</taxon>
        <taxon>Dikarya</taxon>
        <taxon>Ascomycota</taxon>
        <taxon>Pezizomycotina</taxon>
        <taxon>Lecanoromycetes</taxon>
        <taxon>OSLEUM clade</taxon>
        <taxon>Lecanoromycetidae</taxon>
        <taxon>Lecanorales</taxon>
        <taxon>Lecanorineae</taxon>
        <taxon>Parmeliaceae</taxon>
        <taxon>Imshaugia</taxon>
    </lineage>
</organism>
<evidence type="ECO:0000256" key="2">
    <source>
        <dbReference type="ARBA" id="ARBA00038334"/>
    </source>
</evidence>
<protein>
    <recommendedName>
        <fullName evidence="3">AB hydrolase-1 domain-containing protein</fullName>
    </recommendedName>
</protein>
<proteinExistence type="inferred from homology"/>
<keyword evidence="5" id="KW-1185">Reference proteome</keyword>
<comment type="caution">
    <text evidence="4">The sequence shown here is derived from an EMBL/GenBank/DDBJ whole genome shotgun (WGS) entry which is preliminary data.</text>
</comment>
<evidence type="ECO:0000313" key="5">
    <source>
        <dbReference type="Proteomes" id="UP000664534"/>
    </source>
</evidence>
<dbReference type="GO" id="GO:0016787">
    <property type="term" value="F:hydrolase activity"/>
    <property type="evidence" value="ECO:0007669"/>
    <property type="project" value="UniProtKB-KW"/>
</dbReference>
<evidence type="ECO:0000259" key="3">
    <source>
        <dbReference type="Pfam" id="PF00561"/>
    </source>
</evidence>
<evidence type="ECO:0000256" key="1">
    <source>
        <dbReference type="ARBA" id="ARBA00022801"/>
    </source>
</evidence>
<dbReference type="PANTHER" id="PTHR43329">
    <property type="entry name" value="EPOXIDE HYDROLASE"/>
    <property type="match status" value="1"/>
</dbReference>
<dbReference type="AlphaFoldDB" id="A0A8H3IQ63"/>
<gene>
    <name evidence="4" type="ORF">IMSHALPRED_005284</name>
</gene>
<dbReference type="InterPro" id="IPR000073">
    <property type="entry name" value="AB_hydrolase_1"/>
</dbReference>
<dbReference type="OrthoDB" id="284184at2759"/>
<dbReference type="InterPro" id="IPR000639">
    <property type="entry name" value="Epox_hydrolase-like"/>
</dbReference>
<evidence type="ECO:0000313" key="4">
    <source>
        <dbReference type="EMBL" id="CAF9921909.1"/>
    </source>
</evidence>
<sequence>MSYKSNILLIQPSSLTYKGTTPTVSSQIIAFTISLTMASPKTPIPHHRQIWLQQADPEIRIHYIECLPTSGDPKGTILLIHGFPETSYQFRHVTVPLAEAGYRVIAPDYRGAGYSSHPPDGYTKDVLAQDLYKLVTEHMGIKEAIHVVGHDIGGMIAHAYVAQFPSNVASVIWGECPLPGTKFYEDTKHTAPLWHFDFQAQSDIAVSLVSGKEKMYLKHFYDRLAQNPEAFSNEDLEFYAMQYSMPGALRSGFHVYRMFEQDAVHNQEWLNRNGKVEVRSMILSGEHVFMTASALEMASEMYGNVERGIVEGSGHWLAEENPKDFVRKVLGFVEKR</sequence>
<feature type="domain" description="AB hydrolase-1" evidence="3">
    <location>
        <begin position="76"/>
        <end position="322"/>
    </location>
</feature>
<reference evidence="4" key="1">
    <citation type="submission" date="2021-03" db="EMBL/GenBank/DDBJ databases">
        <authorList>
            <person name="Tagirdzhanova G."/>
        </authorList>
    </citation>
    <scope>NUCLEOTIDE SEQUENCE</scope>
</reference>
<accession>A0A8H3IQ63</accession>
<keyword evidence="1" id="KW-0378">Hydrolase</keyword>